<dbReference type="GO" id="GO:0016020">
    <property type="term" value="C:membrane"/>
    <property type="evidence" value="ECO:0007669"/>
    <property type="project" value="UniProtKB-SubCell"/>
</dbReference>
<reference evidence="15" key="1">
    <citation type="journal article" date="2018" name="DNA Res.">
        <title>Multiple hybrid de novo genome assembly of finger millet, an orphan allotetraploid crop.</title>
        <authorList>
            <person name="Hatakeyama M."/>
            <person name="Aluri S."/>
            <person name="Balachadran M.T."/>
            <person name="Sivarajan S.R."/>
            <person name="Patrignani A."/>
            <person name="Gruter S."/>
            <person name="Poveda L."/>
            <person name="Shimizu-Inatsugi R."/>
            <person name="Baeten J."/>
            <person name="Francoijs K.J."/>
            <person name="Nataraja K.N."/>
            <person name="Reddy Y.A.N."/>
            <person name="Phadnis S."/>
            <person name="Ravikumar R.L."/>
            <person name="Schlapbach R."/>
            <person name="Sreeman S.M."/>
            <person name="Shimizu K.K."/>
        </authorList>
    </citation>
    <scope>NUCLEOTIDE SEQUENCE</scope>
</reference>
<dbReference type="GO" id="GO:0016740">
    <property type="term" value="F:transferase activity"/>
    <property type="evidence" value="ECO:0007669"/>
    <property type="project" value="UniProtKB-KW"/>
</dbReference>
<dbReference type="Pfam" id="PF13639">
    <property type="entry name" value="zf-RING_2"/>
    <property type="match status" value="1"/>
</dbReference>
<gene>
    <name evidence="15" type="primary">ga31419</name>
    <name evidence="15" type="ORF">PR202_ga31419</name>
</gene>
<dbReference type="GO" id="GO:0008270">
    <property type="term" value="F:zinc ion binding"/>
    <property type="evidence" value="ECO:0007669"/>
    <property type="project" value="UniProtKB-KW"/>
</dbReference>
<keyword evidence="4" id="KW-0812">Transmembrane</keyword>
<evidence type="ECO:0000256" key="9">
    <source>
        <dbReference type="ARBA" id="ARBA00022989"/>
    </source>
</evidence>
<keyword evidence="7" id="KW-0833">Ubl conjugation pathway</keyword>
<dbReference type="PROSITE" id="PS50089">
    <property type="entry name" value="ZF_RING_2"/>
    <property type="match status" value="1"/>
</dbReference>
<dbReference type="PANTHER" id="PTHR45768:SF79">
    <property type="entry name" value="OS04G0586700 PROTEIN"/>
    <property type="match status" value="1"/>
</dbReference>
<evidence type="ECO:0000256" key="10">
    <source>
        <dbReference type="ARBA" id="ARBA00023136"/>
    </source>
</evidence>
<evidence type="ECO:0000256" key="7">
    <source>
        <dbReference type="ARBA" id="ARBA00022786"/>
    </source>
</evidence>
<dbReference type="Proteomes" id="UP001054889">
    <property type="component" value="Unassembled WGS sequence"/>
</dbReference>
<keyword evidence="5" id="KW-0479">Metal-binding</keyword>
<comment type="similarity">
    <text evidence="11">Belongs to the RING-type zinc finger family. ATL subfamily.</text>
</comment>
<keyword evidence="10" id="KW-0472">Membrane</keyword>
<keyword evidence="16" id="KW-1185">Reference proteome</keyword>
<dbReference type="GO" id="GO:0016567">
    <property type="term" value="P:protein ubiquitination"/>
    <property type="evidence" value="ECO:0007669"/>
    <property type="project" value="TreeGrafter"/>
</dbReference>
<keyword evidence="9" id="KW-1133">Transmembrane helix</keyword>
<evidence type="ECO:0000256" key="4">
    <source>
        <dbReference type="ARBA" id="ARBA00022692"/>
    </source>
</evidence>
<protein>
    <recommendedName>
        <fullName evidence="14">RING-type domain-containing protein</fullName>
    </recommendedName>
</protein>
<feature type="region of interest" description="Disordered" evidence="13">
    <location>
        <begin position="86"/>
        <end position="107"/>
    </location>
</feature>
<proteinExistence type="inferred from homology"/>
<accession>A0AAV5DRN2</accession>
<keyword evidence="3" id="KW-0808">Transferase</keyword>
<keyword evidence="8" id="KW-0862">Zinc</keyword>
<keyword evidence="6 12" id="KW-0863">Zinc-finger</keyword>
<evidence type="ECO:0000256" key="3">
    <source>
        <dbReference type="ARBA" id="ARBA00022679"/>
    </source>
</evidence>
<evidence type="ECO:0000256" key="12">
    <source>
        <dbReference type="PROSITE-ProRule" id="PRU00175"/>
    </source>
</evidence>
<evidence type="ECO:0000256" key="1">
    <source>
        <dbReference type="ARBA" id="ARBA00004167"/>
    </source>
</evidence>
<dbReference type="Gene3D" id="3.30.40.10">
    <property type="entry name" value="Zinc/RING finger domain, C3HC4 (zinc finger)"/>
    <property type="match status" value="1"/>
</dbReference>
<evidence type="ECO:0000313" key="16">
    <source>
        <dbReference type="Proteomes" id="UP001054889"/>
    </source>
</evidence>
<evidence type="ECO:0000256" key="2">
    <source>
        <dbReference type="ARBA" id="ARBA00004906"/>
    </source>
</evidence>
<evidence type="ECO:0000256" key="13">
    <source>
        <dbReference type="SAM" id="MobiDB-lite"/>
    </source>
</evidence>
<feature type="domain" description="RING-type" evidence="14">
    <location>
        <begin position="1"/>
        <end position="41"/>
    </location>
</feature>
<dbReference type="InterPro" id="IPR001841">
    <property type="entry name" value="Znf_RING"/>
</dbReference>
<dbReference type="EMBL" id="BQKI01000031">
    <property type="protein sequence ID" value="GJN13085.1"/>
    <property type="molecule type" value="Genomic_DNA"/>
</dbReference>
<sequence length="287" mass="31260">MCLSPFTPDAELRLIPACRHAFHAACVDAWLRTTPSCPLCRAAFVIPHPASLSAMLAIDEEVEAVVSRATCPVTTTIRDVIVKEQEDKPDAEEAPSPPGEAVAKAAGPSSHGWLRDYVDRLASTAYTFFGRWSSRWARRATTSRPGTATTMHHRARLSSPYSRGSLSRCHRVMRGHDVSLSGGLLPNRRPCCPMAASTWLPVFDQDTLSPPVSAKRLSPDAAANFEKDNNAKAPGDVAERISWQTVVSKNASSLDTSYDSGEESASLNWTPRCIKIAIVHEFAEDMS</sequence>
<dbReference type="PANTHER" id="PTHR45768">
    <property type="entry name" value="E3 UBIQUITIN-PROTEIN LIGASE RNF13-LIKE"/>
    <property type="match status" value="1"/>
</dbReference>
<evidence type="ECO:0000256" key="11">
    <source>
        <dbReference type="ARBA" id="ARBA00024209"/>
    </source>
</evidence>
<evidence type="ECO:0000259" key="14">
    <source>
        <dbReference type="PROSITE" id="PS50089"/>
    </source>
</evidence>
<evidence type="ECO:0000256" key="5">
    <source>
        <dbReference type="ARBA" id="ARBA00022723"/>
    </source>
</evidence>
<dbReference type="SUPFAM" id="SSF57850">
    <property type="entry name" value="RING/U-box"/>
    <property type="match status" value="1"/>
</dbReference>
<evidence type="ECO:0000256" key="6">
    <source>
        <dbReference type="ARBA" id="ARBA00022771"/>
    </source>
</evidence>
<evidence type="ECO:0000313" key="15">
    <source>
        <dbReference type="EMBL" id="GJN13085.1"/>
    </source>
</evidence>
<reference evidence="15" key="2">
    <citation type="submission" date="2021-12" db="EMBL/GenBank/DDBJ databases">
        <title>Resequencing data analysis of finger millet.</title>
        <authorList>
            <person name="Hatakeyama M."/>
            <person name="Aluri S."/>
            <person name="Balachadran M.T."/>
            <person name="Sivarajan S.R."/>
            <person name="Poveda L."/>
            <person name="Shimizu-Inatsugi R."/>
            <person name="Schlapbach R."/>
            <person name="Sreeman S.M."/>
            <person name="Shimizu K.K."/>
        </authorList>
    </citation>
    <scope>NUCLEOTIDE SEQUENCE</scope>
</reference>
<name>A0AAV5DRN2_ELECO</name>
<dbReference type="InterPro" id="IPR013083">
    <property type="entry name" value="Znf_RING/FYVE/PHD"/>
</dbReference>
<comment type="pathway">
    <text evidence="2">Protein modification; protein ubiquitination.</text>
</comment>
<comment type="caution">
    <text evidence="15">The sequence shown here is derived from an EMBL/GenBank/DDBJ whole genome shotgun (WGS) entry which is preliminary data.</text>
</comment>
<comment type="subcellular location">
    <subcellularLocation>
        <location evidence="1">Membrane</location>
        <topology evidence="1">Single-pass membrane protein</topology>
    </subcellularLocation>
</comment>
<organism evidence="15 16">
    <name type="scientific">Eleusine coracana subsp. coracana</name>
    <dbReference type="NCBI Taxonomy" id="191504"/>
    <lineage>
        <taxon>Eukaryota</taxon>
        <taxon>Viridiplantae</taxon>
        <taxon>Streptophyta</taxon>
        <taxon>Embryophyta</taxon>
        <taxon>Tracheophyta</taxon>
        <taxon>Spermatophyta</taxon>
        <taxon>Magnoliopsida</taxon>
        <taxon>Liliopsida</taxon>
        <taxon>Poales</taxon>
        <taxon>Poaceae</taxon>
        <taxon>PACMAD clade</taxon>
        <taxon>Chloridoideae</taxon>
        <taxon>Cynodonteae</taxon>
        <taxon>Eleusininae</taxon>
        <taxon>Eleusine</taxon>
    </lineage>
</organism>
<dbReference type="AlphaFoldDB" id="A0AAV5DRN2"/>
<evidence type="ECO:0000256" key="8">
    <source>
        <dbReference type="ARBA" id="ARBA00022833"/>
    </source>
</evidence>